<keyword evidence="1" id="KW-1133">Transmembrane helix</keyword>
<protein>
    <submittedName>
        <fullName evidence="2">Major facilitator superfamily domain-containing protein</fullName>
    </submittedName>
</protein>
<comment type="caution">
    <text evidence="2">The sequence shown here is derived from an EMBL/GenBank/DDBJ whole genome shotgun (WGS) entry which is preliminary data.</text>
</comment>
<feature type="transmembrane region" description="Helical" evidence="1">
    <location>
        <begin position="318"/>
        <end position="339"/>
    </location>
</feature>
<feature type="transmembrane region" description="Helical" evidence="1">
    <location>
        <begin position="127"/>
        <end position="149"/>
    </location>
</feature>
<sequence>MNFTHLCRTQRNNTSSKLKSNIRCAEEHTKKNGKHLSEMTISIVAVIATFPFIHWCSHHGARHLFLIMGFLSCIATACQVPILQYAAENWWLTVIKATAQGMAYATDFVVMGVVCTRWAALSEAAIFISTMSCVAPLGSVLTFAASGLICDKIGWQWISYFHSLCTFIVFLCWAAFYTDAPQDSRFVSPEELKVIFDGKTEAHKIRVPFVPYIAILRSKTVWTVWLNAFTELFSAYFLIIFGPSYLSRALHYNIISVGLIMAIINAIHIPVKLSAGFLSDYIRFLTNRQKLWIFNSVALLCPAAFYLIACFVPTDKPMITVILFGLIMATIGFNAGGFYKCAALISRQYAEVVISFTQFIKCAVFFIAPLLMNIFVPHECEPAKWHTMFYLIATSMIVANTAFLLMQLMNRVLSQKLRCQIPPNKDMLMAN</sequence>
<feature type="transmembrane region" description="Helical" evidence="1">
    <location>
        <begin position="292"/>
        <end position="312"/>
    </location>
</feature>
<feature type="transmembrane region" description="Helical" evidence="1">
    <location>
        <begin position="224"/>
        <end position="246"/>
    </location>
</feature>
<accession>A0AAD4R7C7</accession>
<dbReference type="PANTHER" id="PTHR45757">
    <property type="entry name" value="PROTEIN CBG23364-RELATED"/>
    <property type="match status" value="1"/>
</dbReference>
<feature type="transmembrane region" description="Helical" evidence="1">
    <location>
        <begin position="388"/>
        <end position="408"/>
    </location>
</feature>
<keyword evidence="3" id="KW-1185">Reference proteome</keyword>
<keyword evidence="1" id="KW-0472">Membrane</keyword>
<dbReference type="SUPFAM" id="SSF103473">
    <property type="entry name" value="MFS general substrate transporter"/>
    <property type="match status" value="1"/>
</dbReference>
<gene>
    <name evidence="2" type="ORF">DdX_08324</name>
</gene>
<evidence type="ECO:0000313" key="3">
    <source>
        <dbReference type="Proteomes" id="UP001201812"/>
    </source>
</evidence>
<dbReference type="InterPro" id="IPR011701">
    <property type="entry name" value="MFS"/>
</dbReference>
<feature type="transmembrane region" description="Helical" evidence="1">
    <location>
        <begin position="102"/>
        <end position="120"/>
    </location>
</feature>
<proteinExistence type="predicted"/>
<feature type="transmembrane region" description="Helical" evidence="1">
    <location>
        <begin position="39"/>
        <end position="57"/>
    </location>
</feature>
<dbReference type="InterPro" id="IPR036259">
    <property type="entry name" value="MFS_trans_sf"/>
</dbReference>
<dbReference type="GO" id="GO:0022857">
    <property type="term" value="F:transmembrane transporter activity"/>
    <property type="evidence" value="ECO:0007669"/>
    <property type="project" value="InterPro"/>
</dbReference>
<dbReference type="EMBL" id="JAKKPZ010000012">
    <property type="protein sequence ID" value="KAI1715045.1"/>
    <property type="molecule type" value="Genomic_DNA"/>
</dbReference>
<evidence type="ECO:0000313" key="2">
    <source>
        <dbReference type="EMBL" id="KAI1715045.1"/>
    </source>
</evidence>
<keyword evidence="1" id="KW-0812">Transmembrane</keyword>
<feature type="transmembrane region" description="Helical" evidence="1">
    <location>
        <begin position="155"/>
        <end position="176"/>
    </location>
</feature>
<reference evidence="2" key="1">
    <citation type="submission" date="2022-01" db="EMBL/GenBank/DDBJ databases">
        <title>Genome Sequence Resource for Two Populations of Ditylenchus destructor, the Migratory Endoparasitic Phytonematode.</title>
        <authorList>
            <person name="Zhang H."/>
            <person name="Lin R."/>
            <person name="Xie B."/>
        </authorList>
    </citation>
    <scope>NUCLEOTIDE SEQUENCE</scope>
    <source>
        <strain evidence="2">BazhouSP</strain>
    </source>
</reference>
<dbReference type="GO" id="GO:0016020">
    <property type="term" value="C:membrane"/>
    <property type="evidence" value="ECO:0007669"/>
    <property type="project" value="TreeGrafter"/>
</dbReference>
<dbReference type="Gene3D" id="1.20.1250.20">
    <property type="entry name" value="MFS general substrate transporter like domains"/>
    <property type="match status" value="2"/>
</dbReference>
<feature type="transmembrane region" description="Helical" evidence="1">
    <location>
        <begin position="64"/>
        <end position="82"/>
    </location>
</feature>
<dbReference type="PANTHER" id="PTHR45757:SF17">
    <property type="entry name" value="MAJOR FACILITATOR SUPERFAMILY (MFS) PROFILE DOMAIN-CONTAINING PROTEIN"/>
    <property type="match status" value="1"/>
</dbReference>
<organism evidence="2 3">
    <name type="scientific">Ditylenchus destructor</name>
    <dbReference type="NCBI Taxonomy" id="166010"/>
    <lineage>
        <taxon>Eukaryota</taxon>
        <taxon>Metazoa</taxon>
        <taxon>Ecdysozoa</taxon>
        <taxon>Nematoda</taxon>
        <taxon>Chromadorea</taxon>
        <taxon>Rhabditida</taxon>
        <taxon>Tylenchina</taxon>
        <taxon>Tylenchomorpha</taxon>
        <taxon>Sphaerularioidea</taxon>
        <taxon>Anguinidae</taxon>
        <taxon>Anguininae</taxon>
        <taxon>Ditylenchus</taxon>
    </lineage>
</organism>
<name>A0AAD4R7C7_9BILA</name>
<dbReference type="Pfam" id="PF07690">
    <property type="entry name" value="MFS_1"/>
    <property type="match status" value="1"/>
</dbReference>
<dbReference type="AlphaFoldDB" id="A0AAD4R7C7"/>
<feature type="transmembrane region" description="Helical" evidence="1">
    <location>
        <begin position="351"/>
        <end position="376"/>
    </location>
</feature>
<dbReference type="Proteomes" id="UP001201812">
    <property type="component" value="Unassembled WGS sequence"/>
</dbReference>
<feature type="transmembrane region" description="Helical" evidence="1">
    <location>
        <begin position="252"/>
        <end position="271"/>
    </location>
</feature>
<evidence type="ECO:0000256" key="1">
    <source>
        <dbReference type="SAM" id="Phobius"/>
    </source>
</evidence>